<dbReference type="InterPro" id="IPR008278">
    <property type="entry name" value="4-PPantetheinyl_Trfase_dom"/>
</dbReference>
<evidence type="ECO:0000313" key="5">
    <source>
        <dbReference type="EMBL" id="MFD1660300.1"/>
    </source>
</evidence>
<dbReference type="PANTHER" id="PTHR12215:SF10">
    <property type="entry name" value="L-AMINOADIPATE-SEMIALDEHYDE DEHYDROGENASE-PHOSPHOPANTETHEINYL TRANSFERASE"/>
    <property type="match status" value="1"/>
</dbReference>
<dbReference type="SUPFAM" id="SSF56214">
    <property type="entry name" value="4'-phosphopantetheinyl transferase"/>
    <property type="match status" value="2"/>
</dbReference>
<dbReference type="GO" id="GO:0016740">
    <property type="term" value="F:transferase activity"/>
    <property type="evidence" value="ECO:0007669"/>
    <property type="project" value="UniProtKB-KW"/>
</dbReference>
<protein>
    <submittedName>
        <fullName evidence="5">4'-phosphopantetheinyl transferase family protein</fullName>
    </submittedName>
</protein>
<dbReference type="Gene3D" id="3.90.470.20">
    <property type="entry name" value="4'-phosphopantetheinyl transferase domain"/>
    <property type="match status" value="1"/>
</dbReference>
<comment type="similarity">
    <text evidence="1">Belongs to the P-Pant transferase superfamily. Gsp/Sfp/HetI/AcpT family.</text>
</comment>
<reference evidence="6" key="1">
    <citation type="journal article" date="2019" name="Int. J. Syst. Evol. Microbiol.">
        <title>The Global Catalogue of Microorganisms (GCM) 10K type strain sequencing project: providing services to taxonomists for standard genome sequencing and annotation.</title>
        <authorList>
            <consortium name="The Broad Institute Genomics Platform"/>
            <consortium name="The Broad Institute Genome Sequencing Center for Infectious Disease"/>
            <person name="Wu L."/>
            <person name="Ma J."/>
        </authorList>
    </citation>
    <scope>NUCLEOTIDE SEQUENCE [LARGE SCALE GENOMIC DNA]</scope>
    <source>
        <strain evidence="6">CGMCC 1.12470</strain>
    </source>
</reference>
<evidence type="ECO:0000313" key="6">
    <source>
        <dbReference type="Proteomes" id="UP001597261"/>
    </source>
</evidence>
<sequence>MTTALTAHADHRTYTTPARLGMPPGCLDLWVVRGPRSRALHGLLAAPELSEAERRRAVAFRRPRDGALYACTHLVLRRLLGAYLGVAPRDLTFVRDPCPGCGGPHGRPAVVHHGPPLHFSLGHSHGMALIGVAATVLGVDVQRLPREETVATVSEALHPDERAELAACPPARRPSAFGQLWTRKEAYLKALGTGLSRGTAADYVGTDPSRRPPGWTLIDIRCGPEHQGAAALRGAWPAHIRTRWLGRHRPATNPSQESDPHVGTGEDPGRPPRWEPVRLDHGRAVGGAAPDQEGGPAGA</sequence>
<dbReference type="Pfam" id="PF01648">
    <property type="entry name" value="ACPS"/>
    <property type="match status" value="1"/>
</dbReference>
<feature type="compositionally biased region" description="Basic and acidic residues" evidence="3">
    <location>
        <begin position="267"/>
        <end position="283"/>
    </location>
</feature>
<evidence type="ECO:0000256" key="2">
    <source>
        <dbReference type="ARBA" id="ARBA00022679"/>
    </source>
</evidence>
<feature type="region of interest" description="Disordered" evidence="3">
    <location>
        <begin position="248"/>
        <end position="299"/>
    </location>
</feature>
<feature type="domain" description="4'-phosphopantetheinyl transferase" evidence="4">
    <location>
        <begin position="137"/>
        <end position="202"/>
    </location>
</feature>
<evidence type="ECO:0000256" key="3">
    <source>
        <dbReference type="SAM" id="MobiDB-lite"/>
    </source>
</evidence>
<comment type="caution">
    <text evidence="5">The sequence shown here is derived from an EMBL/GenBank/DDBJ whole genome shotgun (WGS) entry which is preliminary data.</text>
</comment>
<name>A0ABW4ISE7_9ACTN</name>
<dbReference type="InterPro" id="IPR037143">
    <property type="entry name" value="4-PPantetheinyl_Trfase_dom_sf"/>
</dbReference>
<dbReference type="InterPro" id="IPR050559">
    <property type="entry name" value="P-Pant_transferase_sf"/>
</dbReference>
<dbReference type="Proteomes" id="UP001597261">
    <property type="component" value="Unassembled WGS sequence"/>
</dbReference>
<dbReference type="PANTHER" id="PTHR12215">
    <property type="entry name" value="PHOSPHOPANTETHEINE TRANSFERASE"/>
    <property type="match status" value="1"/>
</dbReference>
<keyword evidence="2 5" id="KW-0808">Transferase</keyword>
<keyword evidence="6" id="KW-1185">Reference proteome</keyword>
<dbReference type="RefSeq" id="WP_381084261.1">
    <property type="nucleotide sequence ID" value="NZ_JBHUDX010000052.1"/>
</dbReference>
<proteinExistence type="inferred from homology"/>
<evidence type="ECO:0000259" key="4">
    <source>
        <dbReference type="Pfam" id="PF01648"/>
    </source>
</evidence>
<dbReference type="EMBL" id="JBHUDX010000052">
    <property type="protein sequence ID" value="MFD1660300.1"/>
    <property type="molecule type" value="Genomic_DNA"/>
</dbReference>
<accession>A0ABW4ISE7</accession>
<gene>
    <name evidence="5" type="ORF">ACFSL4_19355</name>
</gene>
<organism evidence="5 6">
    <name type="scientific">Streptomyces caeni</name>
    <dbReference type="NCBI Taxonomy" id="2307231"/>
    <lineage>
        <taxon>Bacteria</taxon>
        <taxon>Bacillati</taxon>
        <taxon>Actinomycetota</taxon>
        <taxon>Actinomycetes</taxon>
        <taxon>Kitasatosporales</taxon>
        <taxon>Streptomycetaceae</taxon>
        <taxon>Streptomyces</taxon>
    </lineage>
</organism>
<evidence type="ECO:0000256" key="1">
    <source>
        <dbReference type="ARBA" id="ARBA00010990"/>
    </source>
</evidence>